<dbReference type="InterPro" id="IPR006311">
    <property type="entry name" value="TAT_signal"/>
</dbReference>
<keyword evidence="1" id="KW-0001">2Fe-2S</keyword>
<dbReference type="GO" id="GO:0046872">
    <property type="term" value="F:metal ion binding"/>
    <property type="evidence" value="ECO:0007669"/>
    <property type="project" value="UniProtKB-KW"/>
</dbReference>
<dbReference type="EMBL" id="JACHHQ010000008">
    <property type="protein sequence ID" value="MBB5201818.1"/>
    <property type="molecule type" value="Genomic_DNA"/>
</dbReference>
<evidence type="ECO:0000259" key="7">
    <source>
        <dbReference type="PROSITE" id="PS51296"/>
    </source>
</evidence>
<protein>
    <submittedName>
        <fullName evidence="8">Rieske Fe-S protein</fullName>
    </submittedName>
</protein>
<comment type="caution">
    <text evidence="8">The sequence shown here is derived from an EMBL/GenBank/DDBJ whole genome shotgun (WGS) entry which is preliminary data.</text>
</comment>
<dbReference type="InterPro" id="IPR017941">
    <property type="entry name" value="Rieske_2Fe-2S"/>
</dbReference>
<evidence type="ECO:0000256" key="5">
    <source>
        <dbReference type="ARBA" id="ARBA00023157"/>
    </source>
</evidence>
<sequence>MSDTLKSPSGEQTIESPVRRNILRAASTLAITCLGGSYIPIALADDNSTRPQPGHRLARVDAPGPVTPLRLTDIPRSGAPVYAFSYDPKDKIPQDGSRLNKIALVRVDTAALSEEAAKGAVDGVLAFSAVCTHQGCEVTEFLLKENALMCFCHFSKFDTLNSGAVISGPAPRNLPHLLLTAEGGEIVIAQGFSSVPGVKKSG</sequence>
<evidence type="ECO:0000256" key="6">
    <source>
        <dbReference type="ARBA" id="ARBA00034078"/>
    </source>
</evidence>
<proteinExistence type="predicted"/>
<keyword evidence="3" id="KW-0408">Iron</keyword>
<dbReference type="PROSITE" id="PS51296">
    <property type="entry name" value="RIESKE"/>
    <property type="match status" value="1"/>
</dbReference>
<dbReference type="RefSeq" id="WP_209216834.1">
    <property type="nucleotide sequence ID" value="NZ_JAAOZT010000017.1"/>
</dbReference>
<dbReference type="SUPFAM" id="SSF50022">
    <property type="entry name" value="ISP domain"/>
    <property type="match status" value="1"/>
</dbReference>
<reference evidence="8 9" key="1">
    <citation type="submission" date="2020-08" db="EMBL/GenBank/DDBJ databases">
        <title>Genomic Encyclopedia of Type Strains, Phase IV (KMG-IV): sequencing the most valuable type-strain genomes for metagenomic binning, comparative biology and taxonomic classification.</title>
        <authorList>
            <person name="Goeker M."/>
        </authorList>
    </citation>
    <scope>NUCLEOTIDE SEQUENCE [LARGE SCALE GENOMIC DNA]</scope>
    <source>
        <strain evidence="8 9">DSM 23240</strain>
    </source>
</reference>
<feature type="domain" description="Rieske" evidence="7">
    <location>
        <begin position="91"/>
        <end position="188"/>
    </location>
</feature>
<evidence type="ECO:0000256" key="1">
    <source>
        <dbReference type="ARBA" id="ARBA00022714"/>
    </source>
</evidence>
<dbReference type="InterPro" id="IPR014349">
    <property type="entry name" value="Rieske_Fe-S_prot"/>
</dbReference>
<dbReference type="Proteomes" id="UP000571084">
    <property type="component" value="Unassembled WGS sequence"/>
</dbReference>
<evidence type="ECO:0000256" key="3">
    <source>
        <dbReference type="ARBA" id="ARBA00023004"/>
    </source>
</evidence>
<dbReference type="PRINTS" id="PR00162">
    <property type="entry name" value="RIESKE"/>
</dbReference>
<keyword evidence="5" id="KW-1015">Disulfide bond</keyword>
<evidence type="ECO:0000313" key="8">
    <source>
        <dbReference type="EMBL" id="MBB5201818.1"/>
    </source>
</evidence>
<dbReference type="Pfam" id="PF00355">
    <property type="entry name" value="Rieske"/>
    <property type="match status" value="1"/>
</dbReference>
<evidence type="ECO:0000256" key="4">
    <source>
        <dbReference type="ARBA" id="ARBA00023014"/>
    </source>
</evidence>
<dbReference type="GO" id="GO:0051537">
    <property type="term" value="F:2 iron, 2 sulfur cluster binding"/>
    <property type="evidence" value="ECO:0007669"/>
    <property type="project" value="UniProtKB-KW"/>
</dbReference>
<organism evidence="8 9">
    <name type="scientific">Glaciimonas immobilis</name>
    <dbReference type="NCBI Taxonomy" id="728004"/>
    <lineage>
        <taxon>Bacteria</taxon>
        <taxon>Pseudomonadati</taxon>
        <taxon>Pseudomonadota</taxon>
        <taxon>Betaproteobacteria</taxon>
        <taxon>Burkholderiales</taxon>
        <taxon>Oxalobacteraceae</taxon>
        <taxon>Glaciimonas</taxon>
    </lineage>
</organism>
<dbReference type="InterPro" id="IPR005805">
    <property type="entry name" value="Rieske_Fe-S_prot_C"/>
</dbReference>
<dbReference type="PROSITE" id="PS51318">
    <property type="entry name" value="TAT"/>
    <property type="match status" value="1"/>
</dbReference>
<comment type="cofactor">
    <cofactor evidence="6">
        <name>[2Fe-2S] cluster</name>
        <dbReference type="ChEBI" id="CHEBI:190135"/>
    </cofactor>
</comment>
<dbReference type="GO" id="GO:0016020">
    <property type="term" value="C:membrane"/>
    <property type="evidence" value="ECO:0007669"/>
    <property type="project" value="InterPro"/>
</dbReference>
<keyword evidence="4" id="KW-0411">Iron-sulfur</keyword>
<dbReference type="AlphaFoldDB" id="A0A840RXJ8"/>
<dbReference type="InterPro" id="IPR036922">
    <property type="entry name" value="Rieske_2Fe-2S_sf"/>
</dbReference>
<dbReference type="CDD" id="cd03467">
    <property type="entry name" value="Rieske"/>
    <property type="match status" value="1"/>
</dbReference>
<keyword evidence="9" id="KW-1185">Reference proteome</keyword>
<evidence type="ECO:0000313" key="9">
    <source>
        <dbReference type="Proteomes" id="UP000571084"/>
    </source>
</evidence>
<evidence type="ECO:0000256" key="2">
    <source>
        <dbReference type="ARBA" id="ARBA00022723"/>
    </source>
</evidence>
<name>A0A840RXJ8_9BURK</name>
<dbReference type="PANTHER" id="PTHR10134">
    <property type="entry name" value="CYTOCHROME B-C1 COMPLEX SUBUNIT RIESKE, MITOCHONDRIAL"/>
    <property type="match status" value="1"/>
</dbReference>
<dbReference type="Gene3D" id="2.102.10.10">
    <property type="entry name" value="Rieske [2Fe-2S] iron-sulphur domain"/>
    <property type="match status" value="1"/>
</dbReference>
<gene>
    <name evidence="8" type="ORF">HNR39_003676</name>
</gene>
<accession>A0A840RXJ8</accession>
<keyword evidence="2" id="KW-0479">Metal-binding</keyword>